<dbReference type="Proteomes" id="UP000655044">
    <property type="component" value="Unassembled WGS sequence"/>
</dbReference>
<reference evidence="2" key="1">
    <citation type="submission" date="2021-01" db="EMBL/GenBank/DDBJ databases">
        <title>Whole genome shotgun sequence of Planobispora rosea NBRC 15558.</title>
        <authorList>
            <person name="Komaki H."/>
            <person name="Tamura T."/>
        </authorList>
    </citation>
    <scope>NUCLEOTIDE SEQUENCE</scope>
    <source>
        <strain evidence="2">NBRC 15558</strain>
    </source>
</reference>
<dbReference type="AlphaFoldDB" id="A0A8J3S7T3"/>
<proteinExistence type="predicted"/>
<evidence type="ECO:0000313" key="2">
    <source>
        <dbReference type="EMBL" id="GIH87685.1"/>
    </source>
</evidence>
<dbReference type="EMBL" id="BOOI01000066">
    <property type="protein sequence ID" value="GIH87685.1"/>
    <property type="molecule type" value="Genomic_DNA"/>
</dbReference>
<gene>
    <name evidence="2" type="ORF">Pro02_60930</name>
</gene>
<organism evidence="2 3">
    <name type="scientific">Planobispora rosea</name>
    <dbReference type="NCBI Taxonomy" id="35762"/>
    <lineage>
        <taxon>Bacteria</taxon>
        <taxon>Bacillati</taxon>
        <taxon>Actinomycetota</taxon>
        <taxon>Actinomycetes</taxon>
        <taxon>Streptosporangiales</taxon>
        <taxon>Streptosporangiaceae</taxon>
        <taxon>Planobispora</taxon>
    </lineage>
</organism>
<accession>A0A8J3S7T3</accession>
<keyword evidence="3" id="KW-1185">Reference proteome</keyword>
<feature type="compositionally biased region" description="Gly residues" evidence="1">
    <location>
        <begin position="96"/>
        <end position="107"/>
    </location>
</feature>
<sequence length="107" mass="10740">MPQITSLSPLPPLHALVNPWVICAGRSAIDVVGVGEGAGDGTVDEVDEGMGEGLGDSENTERIPPGSARSAAGQFIDRTHIADRAGRRHITPGKTGTSGPGAAGGES</sequence>
<evidence type="ECO:0000256" key="1">
    <source>
        <dbReference type="SAM" id="MobiDB-lite"/>
    </source>
</evidence>
<comment type="caution">
    <text evidence="2">The sequence shown here is derived from an EMBL/GenBank/DDBJ whole genome shotgun (WGS) entry which is preliminary data.</text>
</comment>
<protein>
    <submittedName>
        <fullName evidence="2">Uncharacterized protein</fullName>
    </submittedName>
</protein>
<evidence type="ECO:0000313" key="3">
    <source>
        <dbReference type="Proteomes" id="UP000655044"/>
    </source>
</evidence>
<name>A0A8J3S7T3_PLARO</name>
<feature type="region of interest" description="Disordered" evidence="1">
    <location>
        <begin position="35"/>
        <end position="107"/>
    </location>
</feature>